<feature type="coiled-coil region" evidence="8">
    <location>
        <begin position="43"/>
        <end position="95"/>
    </location>
</feature>
<evidence type="ECO:0000259" key="10">
    <source>
        <dbReference type="Pfam" id="PF08154"/>
    </source>
</evidence>
<dbReference type="PROSITE" id="PS50294">
    <property type="entry name" value="WD_REPEATS_REGION"/>
    <property type="match status" value="2"/>
</dbReference>
<feature type="region of interest" description="Disordered" evidence="9">
    <location>
        <begin position="418"/>
        <end position="529"/>
    </location>
</feature>
<keyword evidence="1 6" id="KW-0690">Ribosome biogenesis</keyword>
<dbReference type="GO" id="GO:1990423">
    <property type="term" value="C:RZZ complex"/>
    <property type="evidence" value="ECO:0007669"/>
    <property type="project" value="TreeGrafter"/>
</dbReference>
<dbReference type="Pfam" id="PF22766">
    <property type="entry name" value="ZW10_C2"/>
    <property type="match status" value="1"/>
</dbReference>
<evidence type="ECO:0000256" key="1">
    <source>
        <dbReference type="ARBA" id="ARBA00022517"/>
    </source>
</evidence>
<keyword evidence="8" id="KW-0175">Coiled coil</keyword>
<dbReference type="Pfam" id="PF08154">
    <property type="entry name" value="NLE"/>
    <property type="match status" value="1"/>
</dbReference>
<comment type="subcellular location">
    <subcellularLocation>
        <location evidence="6">Nucleus</location>
        <location evidence="6">Nucleolus</location>
    </subcellularLocation>
    <subcellularLocation>
        <location evidence="6">Nucleus</location>
        <location evidence="6">Nucleoplasm</location>
    </subcellularLocation>
</comment>
<gene>
    <name evidence="6" type="primary">YTM1</name>
    <name evidence="12" type="ORF">DDE83_007739</name>
</gene>
<keyword evidence="4" id="KW-0677">Repeat</keyword>
<evidence type="ECO:0000313" key="13">
    <source>
        <dbReference type="Proteomes" id="UP000249619"/>
    </source>
</evidence>
<evidence type="ECO:0000256" key="2">
    <source>
        <dbReference type="ARBA" id="ARBA00022552"/>
    </source>
</evidence>
<dbReference type="Proteomes" id="UP000249619">
    <property type="component" value="Unassembled WGS sequence"/>
</dbReference>
<keyword evidence="13" id="KW-1185">Reference proteome</keyword>
<dbReference type="InterPro" id="IPR012972">
    <property type="entry name" value="NLE"/>
</dbReference>
<keyword evidence="2 6" id="KW-0698">rRNA processing</keyword>
<dbReference type="InterPro" id="IPR046362">
    <property type="entry name" value="Zw10/DSL1_C_sf"/>
</dbReference>
<dbReference type="GO" id="GO:0000466">
    <property type="term" value="P:maturation of 5.8S rRNA from tricistronic rRNA transcript (SSU-rRNA, 5.8S rRNA, LSU-rRNA)"/>
    <property type="evidence" value="ECO:0007669"/>
    <property type="project" value="UniProtKB-UniRule"/>
</dbReference>
<feature type="compositionally biased region" description="Acidic residues" evidence="9">
    <location>
        <begin position="479"/>
        <end position="495"/>
    </location>
</feature>
<dbReference type="GO" id="GO:0007094">
    <property type="term" value="P:mitotic spindle assembly checkpoint signaling"/>
    <property type="evidence" value="ECO:0007669"/>
    <property type="project" value="TreeGrafter"/>
</dbReference>
<reference evidence="13" key="1">
    <citation type="submission" date="2018-05" db="EMBL/GenBank/DDBJ databases">
        <title>Draft genome sequence of Stemphylium lycopersici strain CIDEFI 213.</title>
        <authorList>
            <person name="Medina R."/>
            <person name="Franco M.E.E."/>
            <person name="Lucentini C.G."/>
            <person name="Saparrat M.C.N."/>
            <person name="Balatti P.A."/>
        </authorList>
    </citation>
    <scope>NUCLEOTIDE SEQUENCE [LARGE SCALE GENOMIC DNA]</scope>
    <source>
        <strain evidence="13">CIDEFI 213</strain>
    </source>
</reference>
<accession>A0A364MVC5</accession>
<dbReference type="PANTHER" id="PTHR12205">
    <property type="entry name" value="CENTROMERE/KINETOCHORE PROTEIN ZW10"/>
    <property type="match status" value="1"/>
</dbReference>
<comment type="subunit">
    <text evidence="6">Component of the NOP7 complex, composed of ERB1, NOP7 and YTM1. Within the NOP7 complex ERB1 appears to interact directly with NOP7 and YTM1. The NOP7 complex also associates with the 66S pre-ribosome.</text>
</comment>
<dbReference type="PANTHER" id="PTHR12205:SF0">
    <property type="entry name" value="CENTROMERE_KINETOCHORE PROTEIN ZW10 HOMOLOG"/>
    <property type="match status" value="1"/>
</dbReference>
<dbReference type="Pfam" id="PF00400">
    <property type="entry name" value="WD40"/>
    <property type="match status" value="3"/>
</dbReference>
<feature type="compositionally biased region" description="Basic and acidic residues" evidence="9">
    <location>
        <begin position="467"/>
        <end position="478"/>
    </location>
</feature>
<dbReference type="InterPro" id="IPR036322">
    <property type="entry name" value="WD40_repeat_dom_sf"/>
</dbReference>
<protein>
    <recommendedName>
        <fullName evidence="6">Ribosome biogenesis protein YTM1</fullName>
    </recommendedName>
</protein>
<evidence type="ECO:0000313" key="12">
    <source>
        <dbReference type="EMBL" id="RAR04626.1"/>
    </source>
</evidence>
<dbReference type="GO" id="GO:0005730">
    <property type="term" value="C:nucleolus"/>
    <property type="evidence" value="ECO:0007669"/>
    <property type="project" value="UniProtKB-SubCell"/>
</dbReference>
<evidence type="ECO:0000259" key="11">
    <source>
        <dbReference type="Pfam" id="PF22766"/>
    </source>
</evidence>
<feature type="repeat" description="WD" evidence="7">
    <location>
        <begin position="1129"/>
        <end position="1171"/>
    </location>
</feature>
<dbReference type="HAMAP" id="MF_03029">
    <property type="entry name" value="WDR12"/>
    <property type="match status" value="1"/>
</dbReference>
<evidence type="ECO:0000256" key="5">
    <source>
        <dbReference type="ARBA" id="ARBA00023242"/>
    </source>
</evidence>
<dbReference type="InterPro" id="IPR015943">
    <property type="entry name" value="WD40/YVTN_repeat-like_dom_sf"/>
</dbReference>
<keyword evidence="3 7" id="KW-0853">WD repeat</keyword>
<dbReference type="InterPro" id="IPR028599">
    <property type="entry name" value="WDR12/Ytm1"/>
</dbReference>
<dbReference type="SMART" id="SM00320">
    <property type="entry name" value="WD40"/>
    <property type="match status" value="7"/>
</dbReference>
<comment type="function">
    <text evidence="6">Component of the NOP7 complex, which is required for maturation of the 25S and 5.8S ribosomal RNAs and formation of the 60S ribosome.</text>
</comment>
<evidence type="ECO:0000256" key="6">
    <source>
        <dbReference type="HAMAP-Rule" id="MF_03029"/>
    </source>
</evidence>
<dbReference type="InterPro" id="IPR001680">
    <property type="entry name" value="WD40_rpt"/>
</dbReference>
<evidence type="ECO:0000256" key="9">
    <source>
        <dbReference type="SAM" id="MobiDB-lite"/>
    </source>
</evidence>
<dbReference type="SUPFAM" id="SSF50978">
    <property type="entry name" value="WD40 repeat-like"/>
    <property type="match status" value="1"/>
</dbReference>
<evidence type="ECO:0000256" key="4">
    <source>
        <dbReference type="ARBA" id="ARBA00022737"/>
    </source>
</evidence>
<feature type="compositionally biased region" description="Low complexity" evidence="9">
    <location>
        <begin position="498"/>
        <end position="528"/>
    </location>
</feature>
<name>A0A364MVC5_STELY</name>
<dbReference type="InterPro" id="IPR019775">
    <property type="entry name" value="WD40_repeat_CS"/>
</dbReference>
<feature type="domain" description="ZW10 C-terminal helical" evidence="11">
    <location>
        <begin position="697"/>
        <end position="843"/>
    </location>
</feature>
<evidence type="ECO:0000256" key="3">
    <source>
        <dbReference type="ARBA" id="ARBA00022574"/>
    </source>
</evidence>
<dbReference type="GO" id="GO:0030687">
    <property type="term" value="C:preribosome, large subunit precursor"/>
    <property type="evidence" value="ECO:0007669"/>
    <property type="project" value="UniProtKB-UniRule"/>
</dbReference>
<dbReference type="GO" id="GO:0043021">
    <property type="term" value="F:ribonucleoprotein complex binding"/>
    <property type="evidence" value="ECO:0007669"/>
    <property type="project" value="UniProtKB-UniRule"/>
</dbReference>
<organism evidence="12 13">
    <name type="scientific">Stemphylium lycopersici</name>
    <name type="common">Tomato gray leaf spot disease fungus</name>
    <name type="synonym">Thyrospora lycopersici</name>
    <dbReference type="NCBI Taxonomy" id="183478"/>
    <lineage>
        <taxon>Eukaryota</taxon>
        <taxon>Fungi</taxon>
        <taxon>Dikarya</taxon>
        <taxon>Ascomycota</taxon>
        <taxon>Pezizomycotina</taxon>
        <taxon>Dothideomycetes</taxon>
        <taxon>Pleosporomycetidae</taxon>
        <taxon>Pleosporales</taxon>
        <taxon>Pleosporineae</taxon>
        <taxon>Pleosporaceae</taxon>
        <taxon>Stemphylium</taxon>
    </lineage>
</organism>
<dbReference type="GO" id="GO:0000463">
    <property type="term" value="P:maturation of LSU-rRNA from tricistronic rRNA transcript (SSU-rRNA, 5.8S rRNA, LSU-rRNA)"/>
    <property type="evidence" value="ECO:0007669"/>
    <property type="project" value="UniProtKB-UniRule"/>
</dbReference>
<dbReference type="GO" id="GO:0005737">
    <property type="term" value="C:cytoplasm"/>
    <property type="evidence" value="ECO:0007669"/>
    <property type="project" value="GOC"/>
</dbReference>
<dbReference type="PRINTS" id="PR00320">
    <property type="entry name" value="GPROTEINBRPT"/>
</dbReference>
<dbReference type="GO" id="GO:0005654">
    <property type="term" value="C:nucleoplasm"/>
    <property type="evidence" value="ECO:0007669"/>
    <property type="project" value="UniProtKB-SubCell"/>
</dbReference>
<dbReference type="Gene3D" id="2.130.10.10">
    <property type="entry name" value="YVTN repeat-like/Quinoprotein amine dehydrogenase"/>
    <property type="match status" value="1"/>
</dbReference>
<comment type="similarity">
    <text evidence="6">Belongs to the WD repeat WDR12/YTM1 family.</text>
</comment>
<dbReference type="InterPro" id="IPR055148">
    <property type="entry name" value="ZW10_C_2"/>
</dbReference>
<dbReference type="STRING" id="183478.A0A364MVC5"/>
<dbReference type="GO" id="GO:0006888">
    <property type="term" value="P:endoplasmic reticulum to Golgi vesicle-mediated transport"/>
    <property type="evidence" value="ECO:0007669"/>
    <property type="project" value="TreeGrafter"/>
</dbReference>
<evidence type="ECO:0000256" key="8">
    <source>
        <dbReference type="SAM" id="Coils"/>
    </source>
</evidence>
<feature type="repeat" description="WD" evidence="7">
    <location>
        <begin position="1216"/>
        <end position="1252"/>
    </location>
</feature>
<sequence length="1318" mass="144369">MPSQVSDEQLGDALLQSAEHGAFPQDEHVASATVPSNALPKLLEVVSRAREETKEEVRKLSREAAPDVDGWIAQARKLQDDIKRSQDTAKEIVQEAEAGRENTARVQDTASKVSLLHTEIAYNESLAQAVEQLRDISTLLGSARNAAGNGHVIHALNTLEDADSAFKRLGPFATTRVVGVLKNKEEQLKKAIVETVTESWSRLVSIDNTNHKISLHQSIEGDAKVDINTTVEALTKLNLLDSFIHRLGRDLDRTIVAPRLAMGSDSIVSAVEVQGEDIRRAGPVNDGSVKAALEDIQLVAEYLSTRLPPSIAIPLSSKIVPIIASRLISNQLLPAVPLSTEGIPQFQESLSYVLGFVEYLDELGWSGQSRLSDWVDKSAEIWLAKQKEAAIAGVQSMIPKKVLEKKTVERVETQVVSKGDALHAGEDQEDDWAADWDAEEETTTEQKETAEEEDMSAWGDEVDLTADEPKGDEIKEKSEDAEDADDWGVDWDDDTDTKPAASPKSPVKSPKSPNKTAKPAQQKAPAQQEVTLRETYTVTAIPDAIMEIILQVLRDVDTLNSVDLVKSAIAPASGGLYAIPSLLLAMYRATAVMHYSKDVASNMLIYNDCQRLSDRLRLFLQEQAEKDTSSTLPPHLQPSKRLKPLLEADIKTIDGFGKRAYGREMESQRQIIRDHLEDAQGFQDCTNVPFATVCDDAIATTIDRIGDVKRQWQNVLSHSALLQSLGSLVSAALTKFINDVEDKSDIAEDESRKLHGYCVSLSTLAQHFQTEDDSGGMRDMAGIYTPNWFKFQYLGEILDSSLADIKYFWTDGELKLEMEAEEVIGLIEALFAPSEHRRKAIGEIRRTSMQPRYNEAMDIDTTETKVQIRLTTRDPGLQISDEPSTLLVQTSLTRHKLSTLVNELLHRGDDNRIPFDILINGEFLRTTVDEFLTKNGINAEATLDVEYTRALVPPLNVTSFEHDDWVSAVDVLSGVQSGQERILSASYDGLLRVWNTSGDVLATSEAPNNGGRITSLKTAKWLSEKKMVAAGLDNTVRVYKYDDDARTITTALELFNHRWGVEDVAVHAASSRILSASSDTTVSLFSSNAKENPVAPTALLPTSTAASNKRQKLSKPDRTVPARGALATFTGHSAPVSSVIFKPDDATVAYSASHDHTLKTWDLPTQSCVDTRTTGHSLLSLCAIPSRNLLATGTSARHITLVDPRASATQISVMTLRGHKNGVVGLATDPTSEYNMASASHDGTVQIWDLRNVSKGTQMGEGMSGESVYTIYRQGKQGESTKSHGEGAKVFGVCWDKDVGIVSGGEDKRVQINRALGS</sequence>
<dbReference type="PROSITE" id="PS00678">
    <property type="entry name" value="WD_REPEATS_1"/>
    <property type="match status" value="2"/>
</dbReference>
<keyword evidence="5 6" id="KW-0539">Nucleus</keyword>
<dbReference type="PROSITE" id="PS50082">
    <property type="entry name" value="WD_REPEATS_2"/>
    <property type="match status" value="2"/>
</dbReference>
<dbReference type="InterPro" id="IPR020472">
    <property type="entry name" value="WD40_PAC1"/>
</dbReference>
<dbReference type="Gene3D" id="1.10.357.150">
    <property type="match status" value="1"/>
</dbReference>
<dbReference type="EMBL" id="QGDH01000150">
    <property type="protein sequence ID" value="RAR04626.1"/>
    <property type="molecule type" value="Genomic_DNA"/>
</dbReference>
<feature type="compositionally biased region" description="Acidic residues" evidence="9">
    <location>
        <begin position="427"/>
        <end position="443"/>
    </location>
</feature>
<feature type="domain" description="NLE" evidence="10">
    <location>
        <begin position="866"/>
        <end position="932"/>
    </location>
</feature>
<comment type="caution">
    <text evidence="12">The sequence shown here is derived from an EMBL/GenBank/DDBJ whole genome shotgun (WGS) entry which is preliminary data.</text>
</comment>
<feature type="compositionally biased region" description="Acidic residues" evidence="9">
    <location>
        <begin position="450"/>
        <end position="466"/>
    </location>
</feature>
<evidence type="ECO:0000256" key="7">
    <source>
        <dbReference type="PROSITE-ProRule" id="PRU00221"/>
    </source>
</evidence>
<dbReference type="CDD" id="cd00200">
    <property type="entry name" value="WD40"/>
    <property type="match status" value="1"/>
</dbReference>
<feature type="region of interest" description="Disordered" evidence="9">
    <location>
        <begin position="1"/>
        <end position="35"/>
    </location>
</feature>
<proteinExistence type="inferred from homology"/>